<dbReference type="SUPFAM" id="SSF53067">
    <property type="entry name" value="Actin-like ATPase domain"/>
    <property type="match status" value="2"/>
</dbReference>
<dbReference type="InterPro" id="IPR004567">
    <property type="entry name" value="Type_II_PanK"/>
</dbReference>
<dbReference type="GO" id="GO:0005829">
    <property type="term" value="C:cytosol"/>
    <property type="evidence" value="ECO:0007669"/>
    <property type="project" value="TreeGrafter"/>
</dbReference>
<accession>F2U7V3</accession>
<protein>
    <recommendedName>
        <fullName evidence="4">pantothenate kinase</fullName>
        <ecNumber evidence="4">2.7.1.33</ecNumber>
    </recommendedName>
</protein>
<evidence type="ECO:0000256" key="2">
    <source>
        <dbReference type="ARBA" id="ARBA00004496"/>
    </source>
</evidence>
<evidence type="ECO:0000313" key="13">
    <source>
        <dbReference type="EMBL" id="EGD72858.1"/>
    </source>
</evidence>
<evidence type="ECO:0000256" key="8">
    <source>
        <dbReference type="ARBA" id="ARBA00022777"/>
    </source>
</evidence>
<keyword evidence="9" id="KW-0067">ATP-binding</keyword>
<dbReference type="AlphaFoldDB" id="F2U7V3"/>
<dbReference type="GeneID" id="16075264"/>
<feature type="region of interest" description="Disordered" evidence="12">
    <location>
        <begin position="1"/>
        <end position="54"/>
    </location>
</feature>
<evidence type="ECO:0000256" key="1">
    <source>
        <dbReference type="ARBA" id="ARBA00001206"/>
    </source>
</evidence>
<comment type="pathway">
    <text evidence="3">Cofactor biosynthesis; coenzyme A biosynthesis; CoA from (R)-pantothenate: step 1/5.</text>
</comment>
<dbReference type="Pfam" id="PF03630">
    <property type="entry name" value="Fumble"/>
    <property type="match status" value="1"/>
</dbReference>
<dbReference type="GO" id="GO:0015937">
    <property type="term" value="P:coenzyme A biosynthetic process"/>
    <property type="evidence" value="ECO:0007669"/>
    <property type="project" value="UniProtKB-KW"/>
</dbReference>
<dbReference type="GO" id="GO:0005524">
    <property type="term" value="F:ATP binding"/>
    <property type="evidence" value="ECO:0007669"/>
    <property type="project" value="UniProtKB-KW"/>
</dbReference>
<name>F2U7V3_SALR5</name>
<dbReference type="EMBL" id="GL832964">
    <property type="protein sequence ID" value="EGD72858.1"/>
    <property type="molecule type" value="Genomic_DNA"/>
</dbReference>
<dbReference type="PANTHER" id="PTHR12280:SF30">
    <property type="entry name" value="FUMBLE"/>
    <property type="match status" value="1"/>
</dbReference>
<dbReference type="GO" id="GO:0005634">
    <property type="term" value="C:nucleus"/>
    <property type="evidence" value="ECO:0007669"/>
    <property type="project" value="TreeGrafter"/>
</dbReference>
<comment type="subcellular location">
    <subcellularLocation>
        <location evidence="2">Cytoplasm</location>
    </subcellularLocation>
</comment>
<dbReference type="FunCoup" id="F2U7V3">
    <property type="interactions" value="2455"/>
</dbReference>
<dbReference type="CDD" id="cd24122">
    <property type="entry name" value="ASKHA_NBD_PanK-II_Pank1-like"/>
    <property type="match status" value="1"/>
</dbReference>
<evidence type="ECO:0000256" key="7">
    <source>
        <dbReference type="ARBA" id="ARBA00022741"/>
    </source>
</evidence>
<keyword evidence="14" id="KW-1185">Reference proteome</keyword>
<dbReference type="OMA" id="WSKGAKQ"/>
<proteinExistence type="inferred from homology"/>
<dbReference type="PANTHER" id="PTHR12280">
    <property type="entry name" value="PANTOTHENATE KINASE"/>
    <property type="match status" value="1"/>
</dbReference>
<feature type="compositionally biased region" description="Low complexity" evidence="12">
    <location>
        <begin position="1"/>
        <end position="16"/>
    </location>
</feature>
<sequence length="425" mass="47627">MDHHQQPQPQQQQQQQREAQSEHSGNSAPPQQQEQQEQQEQPAQRVHTPRASVTDMHTKRSFACGIDIGGTLCKICYFEPFEQEDDPEDWREFRRKAQALIQDELTYGETGRRDTHLEFESIRLGGRILFMRFETRKMDDFLEAIRSMHLLEDHEHILCCTGGGARKYKKPIYDLFHIELPHTDELECLVDGINFVLHHPSPQLFQVSHEQMCPDGTAVRSYLSLDEQKSIFPYLLVNIGSGVSILKVNEDGQNERVGGSSLGGATFFGLASLLTGCKSFDEALALAGEGEASGVDLLVGDIYGGDYEEYGLSADIVAASLGKLVRPKDREHARPCDLARGLLDAITNNVGQLALLHAQTHDVCHVVFAGNFLRSNCISMMRLSYALEFWSKGVQRALFLKHEGYFGAVGAMLHILRDDTHGECS</sequence>
<feature type="compositionally biased region" description="Low complexity" evidence="12">
    <location>
        <begin position="28"/>
        <end position="44"/>
    </location>
</feature>
<dbReference type="EC" id="2.7.1.33" evidence="4"/>
<gene>
    <name evidence="13" type="ORF">PTSG_04586</name>
</gene>
<dbReference type="Gene3D" id="3.30.420.40">
    <property type="match status" value="1"/>
</dbReference>
<dbReference type="InParanoid" id="F2U7V3"/>
<evidence type="ECO:0000313" key="14">
    <source>
        <dbReference type="Proteomes" id="UP000007799"/>
    </source>
</evidence>
<evidence type="ECO:0000256" key="6">
    <source>
        <dbReference type="ARBA" id="ARBA00022679"/>
    </source>
</evidence>
<dbReference type="GO" id="GO:0004594">
    <property type="term" value="F:pantothenate kinase activity"/>
    <property type="evidence" value="ECO:0007669"/>
    <property type="project" value="UniProtKB-EC"/>
</dbReference>
<dbReference type="InterPro" id="IPR043129">
    <property type="entry name" value="ATPase_NBD"/>
</dbReference>
<keyword evidence="10" id="KW-0173">Coenzyme A biosynthesis</keyword>
<dbReference type="RefSeq" id="XP_004994681.1">
    <property type="nucleotide sequence ID" value="XM_004994624.1"/>
</dbReference>
<keyword evidence="5" id="KW-0963">Cytoplasm</keyword>
<comment type="catalytic activity">
    <reaction evidence="1">
        <text>(R)-pantothenate + ATP = (R)-4'-phosphopantothenate + ADP + H(+)</text>
        <dbReference type="Rhea" id="RHEA:16373"/>
        <dbReference type="ChEBI" id="CHEBI:10986"/>
        <dbReference type="ChEBI" id="CHEBI:15378"/>
        <dbReference type="ChEBI" id="CHEBI:29032"/>
        <dbReference type="ChEBI" id="CHEBI:30616"/>
        <dbReference type="ChEBI" id="CHEBI:456216"/>
        <dbReference type="EC" id="2.7.1.33"/>
    </reaction>
</comment>
<dbReference type="KEGG" id="sre:PTSG_04586"/>
<evidence type="ECO:0000256" key="5">
    <source>
        <dbReference type="ARBA" id="ARBA00022490"/>
    </source>
</evidence>
<evidence type="ECO:0000256" key="3">
    <source>
        <dbReference type="ARBA" id="ARBA00005225"/>
    </source>
</evidence>
<evidence type="ECO:0000256" key="11">
    <source>
        <dbReference type="ARBA" id="ARBA00060870"/>
    </source>
</evidence>
<dbReference type="OrthoDB" id="498611at2759"/>
<keyword evidence="8" id="KW-0418">Kinase</keyword>
<keyword evidence="6" id="KW-0808">Transferase</keyword>
<evidence type="ECO:0000256" key="10">
    <source>
        <dbReference type="ARBA" id="ARBA00022993"/>
    </source>
</evidence>
<dbReference type="NCBIfam" id="TIGR00555">
    <property type="entry name" value="panK_eukar"/>
    <property type="match status" value="1"/>
</dbReference>
<keyword evidence="7" id="KW-0547">Nucleotide-binding</keyword>
<dbReference type="Gene3D" id="3.30.420.510">
    <property type="match status" value="1"/>
</dbReference>
<dbReference type="FunFam" id="3.30.420.40:FF:000025">
    <property type="entry name" value="pantothenate kinase 2, mitochondrial"/>
    <property type="match status" value="1"/>
</dbReference>
<evidence type="ECO:0000256" key="4">
    <source>
        <dbReference type="ARBA" id="ARBA00012102"/>
    </source>
</evidence>
<evidence type="ECO:0000256" key="12">
    <source>
        <dbReference type="SAM" id="MobiDB-lite"/>
    </source>
</evidence>
<evidence type="ECO:0000256" key="9">
    <source>
        <dbReference type="ARBA" id="ARBA00022840"/>
    </source>
</evidence>
<organism evidence="14">
    <name type="scientific">Salpingoeca rosetta (strain ATCC 50818 / BSB-021)</name>
    <dbReference type="NCBI Taxonomy" id="946362"/>
    <lineage>
        <taxon>Eukaryota</taxon>
        <taxon>Choanoflagellata</taxon>
        <taxon>Craspedida</taxon>
        <taxon>Salpingoecidae</taxon>
        <taxon>Salpingoeca</taxon>
    </lineage>
</organism>
<dbReference type="Proteomes" id="UP000007799">
    <property type="component" value="Unassembled WGS sequence"/>
</dbReference>
<comment type="similarity">
    <text evidence="11">Belongs to the type II pantothenate kinase family.</text>
</comment>
<reference evidence="13" key="1">
    <citation type="submission" date="2009-08" db="EMBL/GenBank/DDBJ databases">
        <title>Annotation of Salpingoeca rosetta.</title>
        <authorList>
            <consortium name="The Broad Institute Genome Sequencing Platform"/>
            <person name="Russ C."/>
            <person name="Cuomo C."/>
            <person name="Burger G."/>
            <person name="Gray M.W."/>
            <person name="Holland P.W.H."/>
            <person name="King N."/>
            <person name="Lang F.B.F."/>
            <person name="Roger A.J."/>
            <person name="Ruiz-Trillo I."/>
            <person name="Young S.K."/>
            <person name="Zeng Q."/>
            <person name="Gargeya S."/>
            <person name="Alvarado L."/>
            <person name="Berlin A."/>
            <person name="Chapman S.B."/>
            <person name="Chen Z."/>
            <person name="Freedman E."/>
            <person name="Gellesch M."/>
            <person name="Goldberg J."/>
            <person name="Griggs A."/>
            <person name="Gujja S."/>
            <person name="Heilman E."/>
            <person name="Heiman D."/>
            <person name="Howarth C."/>
            <person name="Mehta T."/>
            <person name="Neiman D."/>
            <person name="Pearson M."/>
            <person name="Roberts A."/>
            <person name="Saif S."/>
            <person name="Shea T."/>
            <person name="Shenoy N."/>
            <person name="Sisk P."/>
            <person name="Stolte C."/>
            <person name="Sykes S."/>
            <person name="White J."/>
            <person name="Yandava C."/>
            <person name="Haas B."/>
            <person name="Nusbaum C."/>
            <person name="Birren B."/>
        </authorList>
    </citation>
    <scope>NUCLEOTIDE SEQUENCE [LARGE SCALE GENOMIC DNA]</scope>
    <source>
        <strain evidence="13">ATCC 50818</strain>
    </source>
</reference>
<dbReference type="eggNOG" id="KOG2201">
    <property type="taxonomic scope" value="Eukaryota"/>
</dbReference>
<dbReference type="STRING" id="946362.F2U7V3"/>